<accession>Q7RA27</accession>
<organism evidence="2 3">
    <name type="scientific">Plasmodium yoelii yoelii</name>
    <dbReference type="NCBI Taxonomy" id="73239"/>
    <lineage>
        <taxon>Eukaryota</taxon>
        <taxon>Sar</taxon>
        <taxon>Alveolata</taxon>
        <taxon>Apicomplexa</taxon>
        <taxon>Aconoidasida</taxon>
        <taxon>Haemosporida</taxon>
        <taxon>Plasmodiidae</taxon>
        <taxon>Plasmodium</taxon>
        <taxon>Plasmodium (Vinckeia)</taxon>
    </lineage>
</organism>
<keyword evidence="1" id="KW-0472">Membrane</keyword>
<gene>
    <name evidence="2" type="ORF">PY06679</name>
</gene>
<dbReference type="AlphaFoldDB" id="Q7RA27"/>
<evidence type="ECO:0000313" key="3">
    <source>
        <dbReference type="Proteomes" id="UP000008553"/>
    </source>
</evidence>
<feature type="transmembrane region" description="Helical" evidence="1">
    <location>
        <begin position="290"/>
        <end position="307"/>
    </location>
</feature>
<dbReference type="Proteomes" id="UP000008553">
    <property type="component" value="Unassembled WGS sequence"/>
</dbReference>
<name>Q7RA27_PLAYO</name>
<keyword evidence="1" id="KW-1133">Transmembrane helix</keyword>
<comment type="caution">
    <text evidence="2">The sequence shown here is derived from an EMBL/GenBank/DDBJ whole genome shotgun (WGS) entry which is preliminary data.</text>
</comment>
<dbReference type="NCBIfam" id="TIGR01590">
    <property type="entry name" value="yir-bir-cir_Pla"/>
    <property type="match status" value="1"/>
</dbReference>
<keyword evidence="1" id="KW-0812">Transmembrane</keyword>
<dbReference type="EMBL" id="AABL01002295">
    <property type="protein sequence ID" value="EAA18938.1"/>
    <property type="molecule type" value="Genomic_DNA"/>
</dbReference>
<keyword evidence="3" id="KW-1185">Reference proteome</keyword>
<proteinExistence type="predicted"/>
<dbReference type="InterPro" id="IPR006477">
    <property type="entry name" value="Yir_bir_cir"/>
</dbReference>
<evidence type="ECO:0000256" key="1">
    <source>
        <dbReference type="SAM" id="Phobius"/>
    </source>
</evidence>
<dbReference type="InParanoid" id="Q7RA27"/>
<reference evidence="2 3" key="1">
    <citation type="journal article" date="2002" name="Nature">
        <title>Genome sequence and comparative analysis of the model rodent malaria parasite Plasmodium yoelii yoelii.</title>
        <authorList>
            <person name="Carlton J.M."/>
            <person name="Angiuoli S.V."/>
            <person name="Suh B.B."/>
            <person name="Kooij T.W."/>
            <person name="Pertea M."/>
            <person name="Silva J.C."/>
            <person name="Ermolaeva M.D."/>
            <person name="Allen J.E."/>
            <person name="Selengut J.D."/>
            <person name="Koo H.L."/>
            <person name="Peterson J.D."/>
            <person name="Pop M."/>
            <person name="Kosack D.S."/>
            <person name="Shumway M.F."/>
            <person name="Bidwell S.L."/>
            <person name="Shallom S.J."/>
            <person name="van Aken S.E."/>
            <person name="Riedmuller S.B."/>
            <person name="Feldblyum T.V."/>
            <person name="Cho J.K."/>
            <person name="Quackenbush J."/>
            <person name="Sedegah M."/>
            <person name="Shoaibi A."/>
            <person name="Cummings L.M."/>
            <person name="Florens L."/>
            <person name="Yates J.R."/>
            <person name="Raine J.D."/>
            <person name="Sinden R.E."/>
            <person name="Harris M.A."/>
            <person name="Cunningham D.A."/>
            <person name="Preiser P.R."/>
            <person name="Bergman L.W."/>
            <person name="Vaidya A.B."/>
            <person name="van Lin L.H."/>
            <person name="Janse C.J."/>
            <person name="Waters A.P."/>
            <person name="Smith H.O."/>
            <person name="White O.R."/>
            <person name="Salzberg S.L."/>
            <person name="Venter J.C."/>
            <person name="Fraser C.M."/>
            <person name="Hoffman S.L."/>
            <person name="Gardner M.J."/>
            <person name="Carucci D.J."/>
        </authorList>
    </citation>
    <scope>NUCLEOTIDE SEQUENCE [LARGE SCALE GENOMIC DNA]</scope>
    <source>
        <strain evidence="2 3">17XNL</strain>
    </source>
</reference>
<sequence length="322" mass="38475">MNLYTFIKNNINLYNLHIDYIKKDIHFYNKDVPDFSKNFICCIKCIIYLIKSLLSIPLFKQVCEQFQEVRNSLPDQLDSSGNYQFKNEDFLNKYCDSKNCISDYDKISAVCLYLFDAFFGSLELFNYVVKRNTNIVDYILIWLSYMLNLTKIGNDNSINPFYNQYIYNGEKYNEKIKNVTDYENYLELIEKNHDLMNINDMHKFYEPFKILCNMYIEFNKQGTNCENYLKDAKKFVEKYDELNEDYNNGKDTSYNQLLSTLSNDYCNLKNKCNQFPTLPTYSRRFVIKRTLIPIAFMIVALSIFLGIEYKVNNKSIKQYIHH</sequence>
<dbReference type="Pfam" id="PF06022">
    <property type="entry name" value="Cir_Bir_Yir"/>
    <property type="match status" value="1"/>
</dbReference>
<protein>
    <submittedName>
        <fullName evidence="2">Yir3 protein</fullName>
    </submittedName>
</protein>
<evidence type="ECO:0000313" key="2">
    <source>
        <dbReference type="EMBL" id="EAA18938.1"/>
    </source>
</evidence>
<dbReference type="PaxDb" id="73239-Q7RA27"/>